<accession>A0A2T0QCE6</accession>
<dbReference type="Pfam" id="PF11271">
    <property type="entry name" value="PorA"/>
    <property type="match status" value="1"/>
</dbReference>
<feature type="transmembrane region" description="Helical" evidence="2">
    <location>
        <begin position="285"/>
        <end position="305"/>
    </location>
</feature>
<name>A0A2T0QCE6_9ACTN</name>
<dbReference type="EMBL" id="PVZC01000001">
    <property type="protein sequence ID" value="PRY01582.1"/>
    <property type="molecule type" value="Genomic_DNA"/>
</dbReference>
<evidence type="ECO:0000313" key="3">
    <source>
        <dbReference type="EMBL" id="PRY01582.1"/>
    </source>
</evidence>
<reference evidence="3 4" key="1">
    <citation type="submission" date="2018-03" db="EMBL/GenBank/DDBJ databases">
        <title>Genomic Encyclopedia of Archaeal and Bacterial Type Strains, Phase II (KMG-II): from individual species to whole genera.</title>
        <authorList>
            <person name="Goeker M."/>
        </authorList>
    </citation>
    <scope>NUCLEOTIDE SEQUENCE [LARGE SCALE GENOMIC DNA]</scope>
    <source>
        <strain evidence="3 4">DSM 45601</strain>
    </source>
</reference>
<evidence type="ECO:0008006" key="5">
    <source>
        <dbReference type="Google" id="ProtNLM"/>
    </source>
</evidence>
<evidence type="ECO:0000256" key="2">
    <source>
        <dbReference type="SAM" id="Phobius"/>
    </source>
</evidence>
<sequence length="340" mass="35838">MSGGTGTRLAGLVGVALGACLLALAPLLPTVVAGQLDRIAMPVGTVSWELLGGDASYLDTRTWEERTGEPVAVRTDIWAHPEVSDADRAVWSMRTTVLGEDAVLDHVERRAAFDRRTGLAVDCCGAHVAGDFGAPQEGLVFAFPPGEPPGDRPFYDPTLRAAAQMAYDGAETLHGLAVHRYTQHIEPTPVPGPERRVPAELVGLPGPDPVPVQRHLELTRTYWVEPVTGRVVAIAEDRAETLHPEDGGTPADLLRAELLTPESAVAANAASIRDQALWRRAVDGWLPIAFGAVGLVLVVGGALLVRRASRRTAATGAEGVGGPAAEQTELDRERPAGAVG</sequence>
<keyword evidence="4" id="KW-1185">Reference proteome</keyword>
<evidence type="ECO:0000313" key="4">
    <source>
        <dbReference type="Proteomes" id="UP000237846"/>
    </source>
</evidence>
<dbReference type="InterPro" id="IPR021424">
    <property type="entry name" value="PorA"/>
</dbReference>
<keyword evidence="2" id="KW-0812">Transmembrane</keyword>
<organism evidence="3 4">
    <name type="scientific">Allonocardiopsis opalescens</name>
    <dbReference type="NCBI Taxonomy" id="1144618"/>
    <lineage>
        <taxon>Bacteria</taxon>
        <taxon>Bacillati</taxon>
        <taxon>Actinomycetota</taxon>
        <taxon>Actinomycetes</taxon>
        <taxon>Streptosporangiales</taxon>
        <taxon>Allonocardiopsis</taxon>
    </lineage>
</organism>
<feature type="compositionally biased region" description="Basic and acidic residues" evidence="1">
    <location>
        <begin position="329"/>
        <end position="340"/>
    </location>
</feature>
<keyword evidence="2" id="KW-1133">Transmembrane helix</keyword>
<dbReference type="RefSeq" id="WP_170140832.1">
    <property type="nucleotide sequence ID" value="NZ_PVZC01000001.1"/>
</dbReference>
<evidence type="ECO:0000256" key="1">
    <source>
        <dbReference type="SAM" id="MobiDB-lite"/>
    </source>
</evidence>
<feature type="region of interest" description="Disordered" evidence="1">
    <location>
        <begin position="314"/>
        <end position="340"/>
    </location>
</feature>
<dbReference type="AlphaFoldDB" id="A0A2T0QCE6"/>
<dbReference type="Proteomes" id="UP000237846">
    <property type="component" value="Unassembled WGS sequence"/>
</dbReference>
<comment type="caution">
    <text evidence="3">The sequence shown here is derived from an EMBL/GenBank/DDBJ whole genome shotgun (WGS) entry which is preliminary data.</text>
</comment>
<gene>
    <name evidence="3" type="ORF">CLV72_101165</name>
</gene>
<keyword evidence="2" id="KW-0472">Membrane</keyword>
<protein>
    <recommendedName>
        <fullName evidence="5">DUF3068 family protein</fullName>
    </recommendedName>
</protein>
<proteinExistence type="predicted"/>